<sequence>MSTHIDTWHAPSMLVSTETGIRTVDATAPPARPSARADGAMQPSVSSLWGTPKRSGSMMLMRFAEAVSIIDLTGDGKGEPNTASPAATLVFLCPATALFSVRTCACRPEGIFMTGLHPADRGVDGAVLIRDPPRR</sequence>
<organism evidence="2 3">
    <name type="scientific">Nonomuraea mesophila</name>
    <dbReference type="NCBI Taxonomy" id="2530382"/>
    <lineage>
        <taxon>Bacteria</taxon>
        <taxon>Bacillati</taxon>
        <taxon>Actinomycetota</taxon>
        <taxon>Actinomycetes</taxon>
        <taxon>Streptosporangiales</taxon>
        <taxon>Streptosporangiaceae</taxon>
        <taxon>Nonomuraea</taxon>
    </lineage>
</organism>
<gene>
    <name evidence="2" type="ORF">E1295_07395</name>
</gene>
<proteinExistence type="predicted"/>
<evidence type="ECO:0000313" key="2">
    <source>
        <dbReference type="EMBL" id="TDE57773.1"/>
    </source>
</evidence>
<accession>A0A4R5FVJ4</accession>
<dbReference type="Proteomes" id="UP000295136">
    <property type="component" value="Unassembled WGS sequence"/>
</dbReference>
<keyword evidence="3" id="KW-1185">Reference proteome</keyword>
<dbReference type="EMBL" id="SMLD01000012">
    <property type="protein sequence ID" value="TDE57773.1"/>
    <property type="molecule type" value="Genomic_DNA"/>
</dbReference>
<comment type="caution">
    <text evidence="2">The sequence shown here is derived from an EMBL/GenBank/DDBJ whole genome shotgun (WGS) entry which is preliminary data.</text>
</comment>
<evidence type="ECO:0000256" key="1">
    <source>
        <dbReference type="SAM" id="MobiDB-lite"/>
    </source>
</evidence>
<dbReference type="RefSeq" id="WP_132628918.1">
    <property type="nucleotide sequence ID" value="NZ_SMLD01000012.1"/>
</dbReference>
<evidence type="ECO:0000313" key="3">
    <source>
        <dbReference type="Proteomes" id="UP000295136"/>
    </source>
</evidence>
<protein>
    <submittedName>
        <fullName evidence="2">Uncharacterized protein</fullName>
    </submittedName>
</protein>
<name>A0A4R5FVJ4_9ACTN</name>
<reference evidence="2 3" key="1">
    <citation type="submission" date="2019-03" db="EMBL/GenBank/DDBJ databases">
        <title>Draft genome sequences of novel Actinobacteria.</title>
        <authorList>
            <person name="Sahin N."/>
            <person name="Ay H."/>
            <person name="Saygin H."/>
        </authorList>
    </citation>
    <scope>NUCLEOTIDE SEQUENCE [LARGE SCALE GENOMIC DNA]</scope>
    <source>
        <strain evidence="2 3">6K102</strain>
    </source>
</reference>
<feature type="region of interest" description="Disordered" evidence="1">
    <location>
        <begin position="29"/>
        <end position="48"/>
    </location>
</feature>
<dbReference type="AlphaFoldDB" id="A0A4R5FVJ4"/>
<feature type="compositionally biased region" description="Low complexity" evidence="1">
    <location>
        <begin position="29"/>
        <end position="40"/>
    </location>
</feature>